<evidence type="ECO:0000313" key="1">
    <source>
        <dbReference type="EnsemblMetazoa" id="Aqu2.1.31896_001"/>
    </source>
</evidence>
<organism evidence="1">
    <name type="scientific">Amphimedon queenslandica</name>
    <name type="common">Sponge</name>
    <dbReference type="NCBI Taxonomy" id="400682"/>
    <lineage>
        <taxon>Eukaryota</taxon>
        <taxon>Metazoa</taxon>
        <taxon>Porifera</taxon>
        <taxon>Demospongiae</taxon>
        <taxon>Heteroscleromorpha</taxon>
        <taxon>Haplosclerida</taxon>
        <taxon>Niphatidae</taxon>
        <taxon>Amphimedon</taxon>
    </lineage>
</organism>
<accession>A0A1X7UW48</accession>
<protein>
    <submittedName>
        <fullName evidence="1">Uncharacterized protein</fullName>
    </submittedName>
</protein>
<proteinExistence type="predicted"/>
<dbReference type="InParanoid" id="A0A1X7UW48"/>
<name>A0A1X7UW48_AMPQE</name>
<reference evidence="1" key="1">
    <citation type="submission" date="2017-05" db="UniProtKB">
        <authorList>
            <consortium name="EnsemblMetazoa"/>
        </authorList>
    </citation>
    <scope>IDENTIFICATION</scope>
</reference>
<dbReference type="AlphaFoldDB" id="A0A1X7UW48"/>
<sequence>MTSETNTSLNTSPCSRICELRVSIFPAMPVLPGCCQVHNYYCIS</sequence>
<dbReference type="EnsemblMetazoa" id="Aqu2.1.31896_001">
    <property type="protein sequence ID" value="Aqu2.1.31896_001"/>
    <property type="gene ID" value="Aqu2.1.31896"/>
</dbReference>